<feature type="region of interest" description="Disordered" evidence="1">
    <location>
        <begin position="61"/>
        <end position="140"/>
    </location>
</feature>
<proteinExistence type="predicted"/>
<reference evidence="2" key="1">
    <citation type="journal article" date="2014" name="Int. J. Syst. Evol. Microbiol.">
        <title>Complete genome sequence of Corynebacterium casei LMG S-19264T (=DSM 44701T), isolated from a smear-ripened cheese.</title>
        <authorList>
            <consortium name="US DOE Joint Genome Institute (JGI-PGF)"/>
            <person name="Walter F."/>
            <person name="Albersmeier A."/>
            <person name="Kalinowski J."/>
            <person name="Ruckert C."/>
        </authorList>
    </citation>
    <scope>NUCLEOTIDE SEQUENCE</scope>
    <source>
        <strain evidence="2">VKM B-2935</strain>
    </source>
</reference>
<name>A0A9W6NEN0_9PSED</name>
<gene>
    <name evidence="2" type="ORF">GCM10017655_09420</name>
</gene>
<protein>
    <recommendedName>
        <fullName evidence="4">DNA polymerase III subunit chi</fullName>
    </recommendedName>
</protein>
<feature type="compositionally biased region" description="Low complexity" evidence="1">
    <location>
        <begin position="71"/>
        <end position="80"/>
    </location>
</feature>
<dbReference type="AlphaFoldDB" id="A0A9W6NEN0"/>
<feature type="compositionally biased region" description="Polar residues" evidence="1">
    <location>
        <begin position="128"/>
        <end position="140"/>
    </location>
</feature>
<dbReference type="EMBL" id="BSFN01000002">
    <property type="protein sequence ID" value="GLK87880.1"/>
    <property type="molecule type" value="Genomic_DNA"/>
</dbReference>
<comment type="caution">
    <text evidence="2">The sequence shown here is derived from an EMBL/GenBank/DDBJ whole genome shotgun (WGS) entry which is preliminary data.</text>
</comment>
<keyword evidence="3" id="KW-1185">Reference proteome</keyword>
<dbReference type="RefSeq" id="WP_271194129.1">
    <property type="nucleotide sequence ID" value="NZ_BSFN01000002.1"/>
</dbReference>
<organism evidence="2 3">
    <name type="scientific">Pseudomonas turukhanskensis</name>
    <dbReference type="NCBI Taxonomy" id="1806536"/>
    <lineage>
        <taxon>Bacteria</taxon>
        <taxon>Pseudomonadati</taxon>
        <taxon>Pseudomonadota</taxon>
        <taxon>Gammaproteobacteria</taxon>
        <taxon>Pseudomonadales</taxon>
        <taxon>Pseudomonadaceae</taxon>
        <taxon>Pseudomonas</taxon>
    </lineage>
</organism>
<feature type="compositionally biased region" description="Low complexity" evidence="1">
    <location>
        <begin position="94"/>
        <end position="121"/>
    </location>
</feature>
<sequence length="192" mass="20371">MDTPKPPQKPSHLLDDLESIREFLSNNEPAGIDTTDQYLDLPLLTDSVELGQIPLLSEIVAPATPTPPAQARPTITAAPAHTPPPAVPRPDPSPAAVTPAGQAPTIASAPAAIAQPAAATRPQPPQGLAQTVQRSVESSNTTSDLLRLDGELRAAAQLILQDVIDDFVPQIEAELKRRLEARLTRLLPPRKS</sequence>
<feature type="compositionally biased region" description="Pro residues" evidence="1">
    <location>
        <begin position="81"/>
        <end position="93"/>
    </location>
</feature>
<evidence type="ECO:0000313" key="2">
    <source>
        <dbReference type="EMBL" id="GLK87880.1"/>
    </source>
</evidence>
<evidence type="ECO:0008006" key="4">
    <source>
        <dbReference type="Google" id="ProtNLM"/>
    </source>
</evidence>
<reference evidence="2" key="2">
    <citation type="submission" date="2023-01" db="EMBL/GenBank/DDBJ databases">
        <authorList>
            <person name="Sun Q."/>
            <person name="Evtushenko L."/>
        </authorList>
    </citation>
    <scope>NUCLEOTIDE SEQUENCE</scope>
    <source>
        <strain evidence="2">VKM B-2935</strain>
    </source>
</reference>
<accession>A0A9W6NEN0</accession>
<evidence type="ECO:0000313" key="3">
    <source>
        <dbReference type="Proteomes" id="UP001143328"/>
    </source>
</evidence>
<evidence type="ECO:0000256" key="1">
    <source>
        <dbReference type="SAM" id="MobiDB-lite"/>
    </source>
</evidence>
<dbReference type="Proteomes" id="UP001143328">
    <property type="component" value="Unassembled WGS sequence"/>
</dbReference>